<comment type="caution">
    <text evidence="2">The sequence shown here is derived from an EMBL/GenBank/DDBJ whole genome shotgun (WGS) entry which is preliminary data.</text>
</comment>
<feature type="compositionally biased region" description="Polar residues" evidence="1">
    <location>
        <begin position="58"/>
        <end position="72"/>
    </location>
</feature>
<dbReference type="EMBL" id="CATOUU010000722">
    <property type="protein sequence ID" value="CAI9944313.1"/>
    <property type="molecule type" value="Genomic_DNA"/>
</dbReference>
<name>A0AA86PVE7_9EUKA</name>
<feature type="region of interest" description="Disordered" evidence="1">
    <location>
        <begin position="58"/>
        <end position="146"/>
    </location>
</feature>
<reference evidence="2" key="1">
    <citation type="submission" date="2023-06" db="EMBL/GenBank/DDBJ databases">
        <authorList>
            <person name="Kurt Z."/>
        </authorList>
    </citation>
    <scope>NUCLEOTIDE SEQUENCE</scope>
</reference>
<sequence>MNGFFTKLVNKLHKKEKQIGERIQHRRVHRQHEQCKENDIYQDMTIADVIRLMQLNQKTPKAVKRSQNINTNDEPKQSEEPKNSVMASNQVYYVVQNSSDNSDFTDQESTTVDFPQLRMSNPSQQKYSSQPYLYILEEEYDEDEEE</sequence>
<gene>
    <name evidence="2" type="ORF">HINF_LOCUS31958</name>
    <name evidence="3" type="ORF">HINF_LOCUS39726</name>
</gene>
<dbReference type="Proteomes" id="UP001642409">
    <property type="component" value="Unassembled WGS sequence"/>
</dbReference>
<organism evidence="2">
    <name type="scientific">Hexamita inflata</name>
    <dbReference type="NCBI Taxonomy" id="28002"/>
    <lineage>
        <taxon>Eukaryota</taxon>
        <taxon>Metamonada</taxon>
        <taxon>Diplomonadida</taxon>
        <taxon>Hexamitidae</taxon>
        <taxon>Hexamitinae</taxon>
        <taxon>Hexamita</taxon>
    </lineage>
</organism>
<evidence type="ECO:0000313" key="4">
    <source>
        <dbReference type="Proteomes" id="UP001642409"/>
    </source>
</evidence>
<feature type="compositionally biased region" description="Polar residues" evidence="1">
    <location>
        <begin position="85"/>
        <end position="131"/>
    </location>
</feature>
<keyword evidence="4" id="KW-1185">Reference proteome</keyword>
<evidence type="ECO:0000256" key="1">
    <source>
        <dbReference type="SAM" id="MobiDB-lite"/>
    </source>
</evidence>
<evidence type="ECO:0000313" key="2">
    <source>
        <dbReference type="EMBL" id="CAI9944313.1"/>
    </source>
</evidence>
<proteinExistence type="predicted"/>
<feature type="compositionally biased region" description="Acidic residues" evidence="1">
    <location>
        <begin position="136"/>
        <end position="146"/>
    </location>
</feature>
<dbReference type="EMBL" id="CAXDID020000154">
    <property type="protein sequence ID" value="CAL6042713.1"/>
    <property type="molecule type" value="Genomic_DNA"/>
</dbReference>
<accession>A0AA86PVE7</accession>
<dbReference type="AlphaFoldDB" id="A0AA86PVE7"/>
<feature type="compositionally biased region" description="Basic and acidic residues" evidence="1">
    <location>
        <begin position="73"/>
        <end position="82"/>
    </location>
</feature>
<evidence type="ECO:0000313" key="3">
    <source>
        <dbReference type="EMBL" id="CAL6042713.1"/>
    </source>
</evidence>
<reference evidence="3 4" key="2">
    <citation type="submission" date="2024-07" db="EMBL/GenBank/DDBJ databases">
        <authorList>
            <person name="Akdeniz Z."/>
        </authorList>
    </citation>
    <scope>NUCLEOTIDE SEQUENCE [LARGE SCALE GENOMIC DNA]</scope>
</reference>
<protein>
    <submittedName>
        <fullName evidence="3">Hypothetical_protein</fullName>
    </submittedName>
</protein>